<comment type="caution">
    <text evidence="3">The sequence shown here is derived from an EMBL/GenBank/DDBJ whole genome shotgun (WGS) entry which is preliminary data.</text>
</comment>
<dbReference type="OrthoDB" id="2837961at2"/>
<feature type="domain" description="Zinc-ribbon" evidence="2">
    <location>
        <begin position="3"/>
        <end position="24"/>
    </location>
</feature>
<protein>
    <recommendedName>
        <fullName evidence="2">Zinc-ribbon domain-containing protein</fullName>
    </recommendedName>
</protein>
<feature type="transmembrane region" description="Helical" evidence="1">
    <location>
        <begin position="225"/>
        <end position="244"/>
    </location>
</feature>
<accession>A0A917TQA9</accession>
<dbReference type="AlphaFoldDB" id="A0A917TQA9"/>
<keyword evidence="1" id="KW-0472">Membrane</keyword>
<reference evidence="3" key="2">
    <citation type="submission" date="2020-09" db="EMBL/GenBank/DDBJ databases">
        <authorList>
            <person name="Sun Q."/>
            <person name="Zhou Y."/>
        </authorList>
    </citation>
    <scope>NUCLEOTIDE SEQUENCE</scope>
    <source>
        <strain evidence="3">CGMCC 1.6333</strain>
    </source>
</reference>
<dbReference type="EMBL" id="BMLG01000008">
    <property type="protein sequence ID" value="GGM32096.1"/>
    <property type="molecule type" value="Genomic_DNA"/>
</dbReference>
<feature type="transmembrane region" description="Helical" evidence="1">
    <location>
        <begin position="90"/>
        <end position="111"/>
    </location>
</feature>
<dbReference type="Pfam" id="PF13240">
    <property type="entry name" value="Zn_Ribbon_1"/>
    <property type="match status" value="1"/>
</dbReference>
<evidence type="ECO:0000313" key="3">
    <source>
        <dbReference type="EMBL" id="GGM32096.1"/>
    </source>
</evidence>
<feature type="transmembrane region" description="Helical" evidence="1">
    <location>
        <begin position="131"/>
        <end position="149"/>
    </location>
</feature>
<feature type="transmembrane region" description="Helical" evidence="1">
    <location>
        <begin position="190"/>
        <end position="213"/>
    </location>
</feature>
<dbReference type="RefSeq" id="WP_117154988.1">
    <property type="nucleotide sequence ID" value="NZ_BMLG01000008.1"/>
</dbReference>
<name>A0A917TQA9_9BACI</name>
<evidence type="ECO:0000313" key="4">
    <source>
        <dbReference type="Proteomes" id="UP000618460"/>
    </source>
</evidence>
<reference evidence="3" key="1">
    <citation type="journal article" date="2014" name="Int. J. Syst. Evol. Microbiol.">
        <title>Complete genome sequence of Corynebacterium casei LMG S-19264T (=DSM 44701T), isolated from a smear-ripened cheese.</title>
        <authorList>
            <consortium name="US DOE Joint Genome Institute (JGI-PGF)"/>
            <person name="Walter F."/>
            <person name="Albersmeier A."/>
            <person name="Kalinowski J."/>
            <person name="Ruckert C."/>
        </authorList>
    </citation>
    <scope>NUCLEOTIDE SEQUENCE</scope>
    <source>
        <strain evidence="3">CGMCC 1.6333</strain>
    </source>
</reference>
<organism evidence="3 4">
    <name type="scientific">Paraliobacillus quinghaiensis</name>
    <dbReference type="NCBI Taxonomy" id="470815"/>
    <lineage>
        <taxon>Bacteria</taxon>
        <taxon>Bacillati</taxon>
        <taxon>Bacillota</taxon>
        <taxon>Bacilli</taxon>
        <taxon>Bacillales</taxon>
        <taxon>Bacillaceae</taxon>
        <taxon>Paraliobacillus</taxon>
    </lineage>
</organism>
<gene>
    <name evidence="3" type="ORF">GCM10011351_17830</name>
</gene>
<feature type="transmembrane region" description="Helical" evidence="1">
    <location>
        <begin position="161"/>
        <end position="184"/>
    </location>
</feature>
<keyword evidence="1" id="KW-0812">Transmembrane</keyword>
<proteinExistence type="predicted"/>
<sequence>MNCPNCQAALEENAKFCTNCGTKINEENVAHVATSAQHTETAQHVPNQQEQTGDYVQQGKQISKQYWNFILQAMAHPFEVSKKVREADKVNGMITLALFSLFVPLFTYITIHSLSGGYLAPTFTDVVLKPFIIFLIFFALLIAVKFGVAKLMKANVSFIDVMTRFGTLMVLPTAVAMTAVLFAILDSYTFSSILLLLAISTASMASTATIFSLKTKAPATSGLDVYYGVVLTYVAMAIILLLIGDSILGNLINEMQRGFYGIPF</sequence>
<keyword evidence="1" id="KW-1133">Transmembrane helix</keyword>
<evidence type="ECO:0000259" key="2">
    <source>
        <dbReference type="Pfam" id="PF13240"/>
    </source>
</evidence>
<evidence type="ECO:0000256" key="1">
    <source>
        <dbReference type="SAM" id="Phobius"/>
    </source>
</evidence>
<dbReference type="Proteomes" id="UP000618460">
    <property type="component" value="Unassembled WGS sequence"/>
</dbReference>
<dbReference type="InterPro" id="IPR026870">
    <property type="entry name" value="Zinc_ribbon_dom"/>
</dbReference>
<keyword evidence="4" id="KW-1185">Reference proteome</keyword>